<dbReference type="SUPFAM" id="SSF143120">
    <property type="entry name" value="YefM-like"/>
    <property type="match status" value="1"/>
</dbReference>
<evidence type="ECO:0000256" key="1">
    <source>
        <dbReference type="ARBA" id="ARBA00009981"/>
    </source>
</evidence>
<dbReference type="InterPro" id="IPR051416">
    <property type="entry name" value="phD-YefM_TA_antitoxins"/>
</dbReference>
<dbReference type="NCBIfam" id="TIGR01552">
    <property type="entry name" value="phd_fam"/>
    <property type="match status" value="1"/>
</dbReference>
<proteinExistence type="inferred from homology"/>
<dbReference type="EMBL" id="CAESPC010000065">
    <property type="protein sequence ID" value="CAB4366910.1"/>
    <property type="molecule type" value="Genomic_DNA"/>
</dbReference>
<name>A0A6J6ADV6_9ZZZZ</name>
<dbReference type="Gene3D" id="3.40.1620.10">
    <property type="entry name" value="YefM-like domain"/>
    <property type="match status" value="1"/>
</dbReference>
<reference evidence="2" key="1">
    <citation type="submission" date="2020-05" db="EMBL/GenBank/DDBJ databases">
        <authorList>
            <person name="Chiriac C."/>
            <person name="Salcher M."/>
            <person name="Ghai R."/>
            <person name="Kavagutti S V."/>
        </authorList>
    </citation>
    <scope>NUCLEOTIDE SEQUENCE</scope>
</reference>
<sequence length="104" mass="11999">MPPRKNYNEVHPQNRIGVREIRQDASTILSRVEEGEEFIITNRGVPIARLIPMKVDDEQLIEEMIAHGEILEADGNLWDLPLPTHKVKGKSATQQLIEERESYR</sequence>
<dbReference type="GO" id="GO:0097351">
    <property type="term" value="F:toxin sequestering activity"/>
    <property type="evidence" value="ECO:0007669"/>
    <property type="project" value="TreeGrafter"/>
</dbReference>
<dbReference type="AlphaFoldDB" id="A0A6J6ADV6"/>
<dbReference type="InterPro" id="IPR006442">
    <property type="entry name" value="Antitoxin_Phd/YefM"/>
</dbReference>
<gene>
    <name evidence="2" type="ORF">UFOPK4180_00505</name>
</gene>
<comment type="similarity">
    <text evidence="1">Belongs to the phD/YefM antitoxin family.</text>
</comment>
<evidence type="ECO:0000313" key="2">
    <source>
        <dbReference type="EMBL" id="CAB4366910.1"/>
    </source>
</evidence>
<organism evidence="2">
    <name type="scientific">freshwater metagenome</name>
    <dbReference type="NCBI Taxonomy" id="449393"/>
    <lineage>
        <taxon>unclassified sequences</taxon>
        <taxon>metagenomes</taxon>
        <taxon>ecological metagenomes</taxon>
    </lineage>
</organism>
<dbReference type="Pfam" id="PF02604">
    <property type="entry name" value="PhdYeFM_antitox"/>
    <property type="match status" value="1"/>
</dbReference>
<dbReference type="PANTHER" id="PTHR35377:SF5">
    <property type="entry name" value="ANTITOXIN VAPB46"/>
    <property type="match status" value="1"/>
</dbReference>
<dbReference type="PANTHER" id="PTHR35377">
    <property type="entry name" value="ANTITOXIN VAPB49-RELATED-RELATED"/>
    <property type="match status" value="1"/>
</dbReference>
<protein>
    <submittedName>
        <fullName evidence="2">Unannotated protein</fullName>
    </submittedName>
</protein>
<accession>A0A6J6ADV6</accession>
<dbReference type="InterPro" id="IPR036165">
    <property type="entry name" value="YefM-like_sf"/>
</dbReference>